<dbReference type="SMART" id="SM00388">
    <property type="entry name" value="HisKA"/>
    <property type="match status" value="1"/>
</dbReference>
<dbReference type="InterPro" id="IPR000014">
    <property type="entry name" value="PAS"/>
</dbReference>
<evidence type="ECO:0000256" key="3">
    <source>
        <dbReference type="ARBA" id="ARBA00022553"/>
    </source>
</evidence>
<dbReference type="Gene3D" id="3.30.450.20">
    <property type="entry name" value="PAS domain"/>
    <property type="match status" value="2"/>
</dbReference>
<dbReference type="PANTHER" id="PTHR42878">
    <property type="entry name" value="TWO-COMPONENT HISTIDINE KINASE"/>
    <property type="match status" value="1"/>
</dbReference>
<dbReference type="Proteomes" id="UP001548590">
    <property type="component" value="Unassembled WGS sequence"/>
</dbReference>
<dbReference type="RefSeq" id="WP_345923135.1">
    <property type="nucleotide sequence ID" value="NZ_JBDIVF010000001.1"/>
</dbReference>
<feature type="domain" description="PAS" evidence="8">
    <location>
        <begin position="132"/>
        <end position="201"/>
    </location>
</feature>
<dbReference type="InterPro" id="IPR013656">
    <property type="entry name" value="PAS_4"/>
</dbReference>
<evidence type="ECO:0000259" key="9">
    <source>
        <dbReference type="PROSITE" id="PS50113"/>
    </source>
</evidence>
<accession>A0ABV2CPL7</accession>
<dbReference type="InterPro" id="IPR050351">
    <property type="entry name" value="BphY/WalK/GraS-like"/>
</dbReference>
<organism evidence="10 11">
    <name type="scientific">Uliginosibacterium paludis</name>
    <dbReference type="NCBI Taxonomy" id="1615952"/>
    <lineage>
        <taxon>Bacteria</taxon>
        <taxon>Pseudomonadati</taxon>
        <taxon>Pseudomonadota</taxon>
        <taxon>Betaproteobacteria</taxon>
        <taxon>Rhodocyclales</taxon>
        <taxon>Zoogloeaceae</taxon>
        <taxon>Uliginosibacterium</taxon>
    </lineage>
</organism>
<keyword evidence="6" id="KW-0472">Membrane</keyword>
<dbReference type="SUPFAM" id="SSF47384">
    <property type="entry name" value="Homodimeric domain of signal transducing histidine kinase"/>
    <property type="match status" value="1"/>
</dbReference>
<dbReference type="PROSITE" id="PS50113">
    <property type="entry name" value="PAC"/>
    <property type="match status" value="1"/>
</dbReference>
<evidence type="ECO:0000256" key="5">
    <source>
        <dbReference type="ARBA" id="ARBA00022777"/>
    </source>
</evidence>
<dbReference type="EMBL" id="JBEWLZ010000004">
    <property type="protein sequence ID" value="MET1489855.1"/>
    <property type="molecule type" value="Genomic_DNA"/>
</dbReference>
<feature type="domain" description="PAC" evidence="9">
    <location>
        <begin position="209"/>
        <end position="259"/>
    </location>
</feature>
<dbReference type="InterPro" id="IPR004358">
    <property type="entry name" value="Sig_transdc_His_kin-like_C"/>
</dbReference>
<dbReference type="InterPro" id="IPR035965">
    <property type="entry name" value="PAS-like_dom_sf"/>
</dbReference>
<evidence type="ECO:0000256" key="2">
    <source>
        <dbReference type="ARBA" id="ARBA00012438"/>
    </source>
</evidence>
<dbReference type="Gene3D" id="3.30.565.10">
    <property type="entry name" value="Histidine kinase-like ATPase, C-terminal domain"/>
    <property type="match status" value="1"/>
</dbReference>
<dbReference type="PROSITE" id="PS50112">
    <property type="entry name" value="PAS"/>
    <property type="match status" value="2"/>
</dbReference>
<dbReference type="PANTHER" id="PTHR42878:SF15">
    <property type="entry name" value="BACTERIOPHYTOCHROME"/>
    <property type="match status" value="1"/>
</dbReference>
<evidence type="ECO:0000256" key="4">
    <source>
        <dbReference type="ARBA" id="ARBA00022679"/>
    </source>
</evidence>
<dbReference type="Pfam" id="PF02518">
    <property type="entry name" value="HATPase_c"/>
    <property type="match status" value="1"/>
</dbReference>
<comment type="catalytic activity">
    <reaction evidence="1">
        <text>ATP + protein L-histidine = ADP + protein N-phospho-L-histidine.</text>
        <dbReference type="EC" id="2.7.13.3"/>
    </reaction>
</comment>
<dbReference type="InterPro" id="IPR036890">
    <property type="entry name" value="HATPase_C_sf"/>
</dbReference>
<dbReference type="PROSITE" id="PS50109">
    <property type="entry name" value="HIS_KIN"/>
    <property type="match status" value="1"/>
</dbReference>
<keyword evidence="11" id="KW-1185">Reference proteome</keyword>
<evidence type="ECO:0000256" key="6">
    <source>
        <dbReference type="ARBA" id="ARBA00023136"/>
    </source>
</evidence>
<evidence type="ECO:0000259" key="8">
    <source>
        <dbReference type="PROSITE" id="PS50112"/>
    </source>
</evidence>
<keyword evidence="5" id="KW-0418">Kinase</keyword>
<reference evidence="10 11" key="1">
    <citation type="submission" date="2024-07" db="EMBL/GenBank/DDBJ databases">
        <title>Uliginosibacterium paludis KCTC:42655.</title>
        <authorList>
            <person name="Kim M.K."/>
        </authorList>
    </citation>
    <scope>NUCLEOTIDE SEQUENCE [LARGE SCALE GENOMIC DNA]</scope>
    <source>
        <strain evidence="10 11">KCTC 42655</strain>
    </source>
</reference>
<dbReference type="EC" id="2.7.13.3" evidence="2"/>
<dbReference type="CDD" id="cd00075">
    <property type="entry name" value="HATPase"/>
    <property type="match status" value="1"/>
</dbReference>
<dbReference type="InterPro" id="IPR036097">
    <property type="entry name" value="HisK_dim/P_sf"/>
</dbReference>
<dbReference type="Gene3D" id="1.10.287.130">
    <property type="match status" value="1"/>
</dbReference>
<dbReference type="InterPro" id="IPR000700">
    <property type="entry name" value="PAS-assoc_C"/>
</dbReference>
<sequence length="496" mass="54542">MGEVQAPATLDSVALRTLIDAIPAGALVIDECGVIRAVNEELGRLLQYDTASLVDSSLDHLLPERLRPQHALLIARFMKAPARRTMGAGQALFARRADGSEIPIEIGLNPLNTPDGLRVLATLVDVSAARKADLLFRQMVDSAPYGILIMNSRGRIMLVNRHLPVMFGYDKAALEGQSIEMLLPERYRSAHIALRAAYESSPEIRRMGPGRDLTAQHRDGSEFPVEIGLSPIEIEGEACTLAAVIDITERKKMELDLRRVNTNLEEFTYVASHDLRSPLRGIGDLLNWVQEDLGEGVSADVLRNFERITLRVRRMEQLIDNLLAYARAGRNTGETSLIDLPSMLDRIEELSSLPPGFSLTRQISASRFTGSLTPLETVLRNLIGNAIKHHDQPSGHIEVRAENDGSFCHITVCDDGPGIPAQAHERIFKLFQTLNNAADGGTGIGLAVSRRMTESHGGRLSVTANTGRRGVTFHVWWPRFLRKDVSDANPNQCPAG</sequence>
<keyword evidence="3" id="KW-0597">Phosphoprotein</keyword>
<dbReference type="SUPFAM" id="SSF55874">
    <property type="entry name" value="ATPase domain of HSP90 chaperone/DNA topoisomerase II/histidine kinase"/>
    <property type="match status" value="1"/>
</dbReference>
<evidence type="ECO:0000256" key="1">
    <source>
        <dbReference type="ARBA" id="ARBA00000085"/>
    </source>
</evidence>
<dbReference type="InterPro" id="IPR003594">
    <property type="entry name" value="HATPase_dom"/>
</dbReference>
<protein>
    <recommendedName>
        <fullName evidence="2">histidine kinase</fullName>
        <ecNumber evidence="2">2.7.13.3</ecNumber>
    </recommendedName>
</protein>
<gene>
    <name evidence="10" type="ORF">ABVT11_08455</name>
</gene>
<dbReference type="PRINTS" id="PR00344">
    <property type="entry name" value="BCTRLSENSOR"/>
</dbReference>
<feature type="domain" description="Histidine kinase" evidence="7">
    <location>
        <begin position="270"/>
        <end position="481"/>
    </location>
</feature>
<evidence type="ECO:0000313" key="11">
    <source>
        <dbReference type="Proteomes" id="UP001548590"/>
    </source>
</evidence>
<dbReference type="SMART" id="SM00091">
    <property type="entry name" value="PAS"/>
    <property type="match status" value="2"/>
</dbReference>
<feature type="domain" description="PAS" evidence="8">
    <location>
        <begin position="11"/>
        <end position="64"/>
    </location>
</feature>
<evidence type="ECO:0000313" key="10">
    <source>
        <dbReference type="EMBL" id="MET1489855.1"/>
    </source>
</evidence>
<proteinExistence type="predicted"/>
<dbReference type="Pfam" id="PF00512">
    <property type="entry name" value="HisKA"/>
    <property type="match status" value="1"/>
</dbReference>
<dbReference type="CDD" id="cd00130">
    <property type="entry name" value="PAS"/>
    <property type="match status" value="1"/>
</dbReference>
<dbReference type="Pfam" id="PF13426">
    <property type="entry name" value="PAS_9"/>
    <property type="match status" value="1"/>
</dbReference>
<name>A0ABV2CPL7_9RHOO</name>
<dbReference type="CDD" id="cd00082">
    <property type="entry name" value="HisKA"/>
    <property type="match status" value="1"/>
</dbReference>
<comment type="caution">
    <text evidence="10">The sequence shown here is derived from an EMBL/GenBank/DDBJ whole genome shotgun (WGS) entry which is preliminary data.</text>
</comment>
<dbReference type="SMART" id="SM00387">
    <property type="entry name" value="HATPase_c"/>
    <property type="match status" value="1"/>
</dbReference>
<dbReference type="SUPFAM" id="SSF55785">
    <property type="entry name" value="PYP-like sensor domain (PAS domain)"/>
    <property type="match status" value="2"/>
</dbReference>
<dbReference type="NCBIfam" id="TIGR00229">
    <property type="entry name" value="sensory_box"/>
    <property type="match status" value="2"/>
</dbReference>
<dbReference type="InterPro" id="IPR005467">
    <property type="entry name" value="His_kinase_dom"/>
</dbReference>
<keyword evidence="4" id="KW-0808">Transferase</keyword>
<evidence type="ECO:0000259" key="7">
    <source>
        <dbReference type="PROSITE" id="PS50109"/>
    </source>
</evidence>
<dbReference type="Pfam" id="PF08448">
    <property type="entry name" value="PAS_4"/>
    <property type="match status" value="1"/>
</dbReference>
<dbReference type="InterPro" id="IPR003661">
    <property type="entry name" value="HisK_dim/P_dom"/>
</dbReference>